<organism evidence="1">
    <name type="scientific">bioreactor metagenome</name>
    <dbReference type="NCBI Taxonomy" id="1076179"/>
    <lineage>
        <taxon>unclassified sequences</taxon>
        <taxon>metagenomes</taxon>
        <taxon>ecological metagenomes</taxon>
    </lineage>
</organism>
<accession>A0A645FGP6</accession>
<proteinExistence type="predicted"/>
<sequence>MAQRVIIHGHIHRAKTVFLIRDSPSERGFNVRFTQRLKGKQTAAADNGRRHGDHGIFCGGADKADQPFLDRGQDAVRLRLAPAVALVEQQVGSLAVHFPPVISLLEHLANLCYA</sequence>
<reference evidence="1" key="1">
    <citation type="submission" date="2019-08" db="EMBL/GenBank/DDBJ databases">
        <authorList>
            <person name="Kucharzyk K."/>
            <person name="Murdoch R.W."/>
            <person name="Higgins S."/>
            <person name="Loffler F."/>
        </authorList>
    </citation>
    <scope>NUCLEOTIDE SEQUENCE</scope>
</reference>
<gene>
    <name evidence="1" type="ORF">SDC9_160828</name>
</gene>
<comment type="caution">
    <text evidence="1">The sequence shown here is derived from an EMBL/GenBank/DDBJ whole genome shotgun (WGS) entry which is preliminary data.</text>
</comment>
<name>A0A645FGP6_9ZZZZ</name>
<protein>
    <submittedName>
        <fullName evidence="1">Uncharacterized protein</fullName>
    </submittedName>
</protein>
<dbReference type="EMBL" id="VSSQ01060001">
    <property type="protein sequence ID" value="MPN13507.1"/>
    <property type="molecule type" value="Genomic_DNA"/>
</dbReference>
<evidence type="ECO:0000313" key="1">
    <source>
        <dbReference type="EMBL" id="MPN13507.1"/>
    </source>
</evidence>
<dbReference type="AlphaFoldDB" id="A0A645FGP6"/>